<comment type="subcellular location">
    <subcellularLocation>
        <location evidence="1">Cell membrane</location>
        <topology evidence="1">Multi-pass membrane protein</topology>
    </subcellularLocation>
</comment>
<dbReference type="Proteomes" id="UP000412311">
    <property type="component" value="Unassembled WGS sequence"/>
</dbReference>
<dbReference type="GO" id="GO:0090563">
    <property type="term" value="F:protein-phosphocysteine-sugar phosphotransferase activity"/>
    <property type="evidence" value="ECO:0007669"/>
    <property type="project" value="TreeGrafter"/>
</dbReference>
<dbReference type="GO" id="GO:0019866">
    <property type="term" value="C:organelle inner membrane"/>
    <property type="evidence" value="ECO:0007669"/>
    <property type="project" value="InterPro"/>
</dbReference>
<keyword evidence="10 12" id="KW-0472">Membrane</keyword>
<dbReference type="InterPro" id="IPR013013">
    <property type="entry name" value="PTS_EIIC_1"/>
</dbReference>
<evidence type="ECO:0000256" key="7">
    <source>
        <dbReference type="ARBA" id="ARBA00022692"/>
    </source>
</evidence>
<keyword evidence="7 12" id="KW-0812">Transmembrane</keyword>
<feature type="transmembrane region" description="Helical" evidence="12">
    <location>
        <begin position="194"/>
        <end position="215"/>
    </location>
</feature>
<dbReference type="NCBIfam" id="TIGR01998">
    <property type="entry name" value="PTS-II-BC-nag"/>
    <property type="match status" value="1"/>
</dbReference>
<evidence type="ECO:0000256" key="8">
    <source>
        <dbReference type="ARBA" id="ARBA00022777"/>
    </source>
</evidence>
<dbReference type="InterPro" id="IPR003352">
    <property type="entry name" value="PTS_EIIC"/>
</dbReference>
<dbReference type="InterPro" id="IPR018113">
    <property type="entry name" value="PTrfase_EIIB_Cys"/>
</dbReference>
<keyword evidence="9 12" id="KW-1133">Transmembrane helix</keyword>
<name>A0A5E7RXH2_PSEFL</name>
<dbReference type="InterPro" id="IPR001996">
    <property type="entry name" value="PTS_IIB_1"/>
</dbReference>
<dbReference type="NCBIfam" id="TIGR00826">
    <property type="entry name" value="EIIB_glc"/>
    <property type="match status" value="1"/>
</dbReference>
<dbReference type="Gene3D" id="3.30.1360.60">
    <property type="entry name" value="Glucose permease domain IIB"/>
    <property type="match status" value="2"/>
</dbReference>
<feature type="transmembrane region" description="Helical" evidence="12">
    <location>
        <begin position="338"/>
        <end position="359"/>
    </location>
</feature>
<feature type="domain" description="PTS EIIB type-1" evidence="13">
    <location>
        <begin position="382"/>
        <end position="465"/>
    </location>
</feature>
<keyword evidence="3" id="KW-1003">Cell membrane</keyword>
<evidence type="ECO:0008006" key="17">
    <source>
        <dbReference type="Google" id="ProtNLM"/>
    </source>
</evidence>
<evidence type="ECO:0000256" key="4">
    <source>
        <dbReference type="ARBA" id="ARBA00022597"/>
    </source>
</evidence>
<dbReference type="InterPro" id="IPR050429">
    <property type="entry name" value="PTS_Glucose_EIICBA"/>
</dbReference>
<keyword evidence="4" id="KW-0762">Sugar transport</keyword>
<evidence type="ECO:0000256" key="1">
    <source>
        <dbReference type="ARBA" id="ARBA00004651"/>
    </source>
</evidence>
<comment type="caution">
    <text evidence="11">Lacks conserved residue(s) required for the propagation of feature annotation.</text>
</comment>
<gene>
    <name evidence="15" type="ORF">PS925_00322</name>
</gene>
<dbReference type="GO" id="GO:0008982">
    <property type="term" value="F:protein-N(PI)-phosphohistidine-sugar phosphotransferase activity"/>
    <property type="evidence" value="ECO:0007669"/>
    <property type="project" value="InterPro"/>
</dbReference>
<keyword evidence="2" id="KW-0813">Transport</keyword>
<proteinExistence type="predicted"/>
<feature type="transmembrane region" description="Helical" evidence="12">
    <location>
        <begin position="311"/>
        <end position="332"/>
    </location>
</feature>
<dbReference type="PANTHER" id="PTHR30009:SF4">
    <property type="entry name" value="PTS SYSTEM N-ACETYLGLUCOSAMINE-SPECIFIC EIICBA COMPONENT"/>
    <property type="match status" value="1"/>
</dbReference>
<evidence type="ECO:0000256" key="6">
    <source>
        <dbReference type="ARBA" id="ARBA00022683"/>
    </source>
</evidence>
<feature type="active site" description="Phosphocysteine intermediate; for EIIB activity" evidence="11">
    <location>
        <position position="404"/>
    </location>
</feature>
<feature type="transmembrane region" description="Helical" evidence="12">
    <location>
        <begin position="12"/>
        <end position="30"/>
    </location>
</feature>
<keyword evidence="8" id="KW-0418">Kinase</keyword>
<dbReference type="InterPro" id="IPR010974">
    <property type="entry name" value="PTS_IIBC_nag"/>
</dbReference>
<dbReference type="EMBL" id="CABVJG010000001">
    <property type="protein sequence ID" value="VVP79252.1"/>
    <property type="molecule type" value="Genomic_DNA"/>
</dbReference>
<dbReference type="GO" id="GO:0005886">
    <property type="term" value="C:plasma membrane"/>
    <property type="evidence" value="ECO:0007669"/>
    <property type="project" value="UniProtKB-SubCell"/>
</dbReference>
<dbReference type="PROSITE" id="PS51098">
    <property type="entry name" value="PTS_EIIB_TYPE_1"/>
    <property type="match status" value="2"/>
</dbReference>
<dbReference type="RefSeq" id="WP_150792433.1">
    <property type="nucleotide sequence ID" value="NZ_CABVJG010000001.1"/>
</dbReference>
<dbReference type="InterPro" id="IPR036878">
    <property type="entry name" value="Glu_permease_IIB"/>
</dbReference>
<feature type="transmembrane region" description="Helical" evidence="12">
    <location>
        <begin position="134"/>
        <end position="154"/>
    </location>
</feature>
<evidence type="ECO:0000259" key="14">
    <source>
        <dbReference type="PROSITE" id="PS51103"/>
    </source>
</evidence>
<evidence type="ECO:0000256" key="11">
    <source>
        <dbReference type="PROSITE-ProRule" id="PRU00421"/>
    </source>
</evidence>
<evidence type="ECO:0000313" key="16">
    <source>
        <dbReference type="Proteomes" id="UP000412311"/>
    </source>
</evidence>
<dbReference type="Pfam" id="PF02378">
    <property type="entry name" value="PTS_EIIC"/>
    <property type="match status" value="1"/>
</dbReference>
<evidence type="ECO:0000256" key="10">
    <source>
        <dbReference type="ARBA" id="ARBA00023136"/>
    </source>
</evidence>
<dbReference type="PROSITE" id="PS01035">
    <property type="entry name" value="PTS_EIIB_TYPE_1_CYS"/>
    <property type="match status" value="1"/>
</dbReference>
<dbReference type="SUPFAM" id="SSF55604">
    <property type="entry name" value="Glucose permease domain IIB"/>
    <property type="match status" value="2"/>
</dbReference>
<feature type="transmembrane region" description="Helical" evidence="12">
    <location>
        <begin position="160"/>
        <end position="182"/>
    </location>
</feature>
<feature type="transmembrane region" description="Helical" evidence="12">
    <location>
        <begin position="235"/>
        <end position="255"/>
    </location>
</feature>
<evidence type="ECO:0000256" key="12">
    <source>
        <dbReference type="SAM" id="Phobius"/>
    </source>
</evidence>
<protein>
    <recommendedName>
        <fullName evidence="17">PTS N-acetyl-D-glucosamine transporter</fullName>
    </recommendedName>
</protein>
<dbReference type="PANTHER" id="PTHR30009">
    <property type="entry name" value="CYTOCHROME C-TYPE SYNTHESIS PROTEIN AND PTS TRANSMEMBRANE COMPONENT"/>
    <property type="match status" value="1"/>
</dbReference>
<sequence length="580" mass="61783">MYQLFIEGLQRLGRALMLPIAILPIAGLLLRLGDTDLLNIAIIHDAGQVIFANLAMIFAIGIAVGFAKDNNGTAGLAGVIGYLVMISTLKVLDASINMGMLAGIVSGLMAGALYNRFKDIKLPEYLAFFGGRRFVPIVTGFAAVGLGVVFGYIWPPIQHGINAFGALMMESGSLGAFVFGVFNRLLIVTGLHHILNNMAWFVFGNFTDPTTGALVTGDLSRYFAGDPKGGQFMTGMFPMMIFGLPAACLAMYRNALPERRKVMGGIFLSMALTSFLTGVTEPIEFAFMFLAPLLYLLHALLTGLSMAITNALNIHLGFTFSGGFIDMVLGWGRSTNGWLVIPVGLAYAVVYYAVFDFCIRRFNLKTPGREDVAAEKAILTENERASAYIKALGGAENLLTVGACTTRLRLEMVDRNKASDADLKTLGAMAVVRPGKGGSLQVVVGPMADSIADEIRLAMPSLGRAVLVETAVVADEPKVVAVAGSEAQQWLNALGGGDNVLQLDCIAMTRIRLQLADGKALSEAQLKDLGCHGVSQLDGGVWHLLVGDKAASLSGALEALLNRNEPSAKVLPAIKVQQPY</sequence>
<reference evidence="15 16" key="1">
    <citation type="submission" date="2019-09" db="EMBL/GenBank/DDBJ databases">
        <authorList>
            <person name="Chandra G."/>
            <person name="Truman W A."/>
        </authorList>
    </citation>
    <scope>NUCLEOTIDE SEQUENCE [LARGE SCALE GENOMIC DNA]</scope>
    <source>
        <strain evidence="15">PS925</strain>
    </source>
</reference>
<dbReference type="AlphaFoldDB" id="A0A5E7RXH2"/>
<dbReference type="CDD" id="cd00212">
    <property type="entry name" value="PTS_IIB_glc"/>
    <property type="match status" value="1"/>
</dbReference>
<dbReference type="GO" id="GO:0015764">
    <property type="term" value="P:N-acetylglucosamine transport"/>
    <property type="evidence" value="ECO:0007669"/>
    <property type="project" value="TreeGrafter"/>
</dbReference>
<evidence type="ECO:0000256" key="9">
    <source>
        <dbReference type="ARBA" id="ARBA00022989"/>
    </source>
</evidence>
<feature type="domain" description="PTS EIIC type-1" evidence="14">
    <location>
        <begin position="3"/>
        <end position="371"/>
    </location>
</feature>
<feature type="transmembrane region" description="Helical" evidence="12">
    <location>
        <begin position="262"/>
        <end position="279"/>
    </location>
</feature>
<evidence type="ECO:0000256" key="2">
    <source>
        <dbReference type="ARBA" id="ARBA00022448"/>
    </source>
</evidence>
<feature type="domain" description="PTS EIIB type-1" evidence="13">
    <location>
        <begin position="484"/>
        <end position="567"/>
    </location>
</feature>
<dbReference type="GO" id="GO:0016301">
    <property type="term" value="F:kinase activity"/>
    <property type="evidence" value="ECO:0007669"/>
    <property type="project" value="UniProtKB-KW"/>
</dbReference>
<evidence type="ECO:0000256" key="3">
    <source>
        <dbReference type="ARBA" id="ARBA00022475"/>
    </source>
</evidence>
<evidence type="ECO:0000259" key="13">
    <source>
        <dbReference type="PROSITE" id="PS51098"/>
    </source>
</evidence>
<keyword evidence="5" id="KW-0808">Transferase</keyword>
<dbReference type="PROSITE" id="PS51103">
    <property type="entry name" value="PTS_EIIC_TYPE_1"/>
    <property type="match status" value="1"/>
</dbReference>
<feature type="transmembrane region" description="Helical" evidence="12">
    <location>
        <begin position="74"/>
        <end position="92"/>
    </location>
</feature>
<evidence type="ECO:0000256" key="5">
    <source>
        <dbReference type="ARBA" id="ARBA00022679"/>
    </source>
</evidence>
<keyword evidence="6" id="KW-0598">Phosphotransferase system</keyword>
<dbReference type="GO" id="GO:0015572">
    <property type="term" value="F:N-acetylglucosamine transmembrane transporter activity"/>
    <property type="evidence" value="ECO:0007669"/>
    <property type="project" value="InterPro"/>
</dbReference>
<evidence type="ECO:0000313" key="15">
    <source>
        <dbReference type="EMBL" id="VVP79252.1"/>
    </source>
</evidence>
<accession>A0A5E7RXH2</accession>
<feature type="transmembrane region" description="Helical" evidence="12">
    <location>
        <begin position="98"/>
        <end position="114"/>
    </location>
</feature>
<feature type="transmembrane region" description="Helical" evidence="12">
    <location>
        <begin position="50"/>
        <end position="67"/>
    </location>
</feature>
<dbReference type="Pfam" id="PF00367">
    <property type="entry name" value="PTS_EIIB"/>
    <property type="match status" value="1"/>
</dbReference>
<dbReference type="GO" id="GO:0009401">
    <property type="term" value="P:phosphoenolpyruvate-dependent sugar phosphotransferase system"/>
    <property type="evidence" value="ECO:0007669"/>
    <property type="project" value="UniProtKB-KW"/>
</dbReference>
<organism evidence="15 16">
    <name type="scientific">Pseudomonas fluorescens</name>
    <dbReference type="NCBI Taxonomy" id="294"/>
    <lineage>
        <taxon>Bacteria</taxon>
        <taxon>Pseudomonadati</taxon>
        <taxon>Pseudomonadota</taxon>
        <taxon>Gammaproteobacteria</taxon>
        <taxon>Pseudomonadales</taxon>
        <taxon>Pseudomonadaceae</taxon>
        <taxon>Pseudomonas</taxon>
    </lineage>
</organism>